<reference evidence="6 7" key="1">
    <citation type="submission" date="2019-05" db="EMBL/GenBank/DDBJ databases">
        <title>Georgenia *** sp. nov., and Georgenia *** sp. nov., isolated from the intestinal contents of plateau pika (Ochotona curzoniae) in the Qinghai-Tibet plateau of China.</title>
        <authorList>
            <person name="Tian Z."/>
        </authorList>
    </citation>
    <scope>NUCLEOTIDE SEQUENCE [LARGE SCALE GENOMIC DNA]</scope>
    <source>
        <strain evidence="6 7">Z443</strain>
    </source>
</reference>
<evidence type="ECO:0000259" key="5">
    <source>
        <dbReference type="Pfam" id="PF13579"/>
    </source>
</evidence>
<gene>
    <name evidence="6" type="ORF">FE374_14945</name>
</gene>
<dbReference type="InterPro" id="IPR050194">
    <property type="entry name" value="Glycosyltransferase_grp1"/>
</dbReference>
<dbReference type="Pfam" id="PF13579">
    <property type="entry name" value="Glyco_trans_4_4"/>
    <property type="match status" value="1"/>
</dbReference>
<evidence type="ECO:0000313" key="7">
    <source>
        <dbReference type="Proteomes" id="UP000314616"/>
    </source>
</evidence>
<dbReference type="PANTHER" id="PTHR45947:SF3">
    <property type="entry name" value="SULFOQUINOVOSYL TRANSFERASE SQD2"/>
    <property type="match status" value="1"/>
</dbReference>
<organism evidence="6 7">
    <name type="scientific">Georgenia yuyongxinii</name>
    <dbReference type="NCBI Taxonomy" id="2589797"/>
    <lineage>
        <taxon>Bacteria</taxon>
        <taxon>Bacillati</taxon>
        <taxon>Actinomycetota</taxon>
        <taxon>Actinomycetes</taxon>
        <taxon>Micrococcales</taxon>
        <taxon>Bogoriellaceae</taxon>
        <taxon>Georgenia</taxon>
    </lineage>
</organism>
<dbReference type="InterPro" id="IPR028098">
    <property type="entry name" value="Glyco_trans_4-like_N"/>
</dbReference>
<proteinExistence type="predicted"/>
<protein>
    <recommendedName>
        <fullName evidence="1">D-inositol 3-phosphate glycosyltransferase</fullName>
    </recommendedName>
</protein>
<dbReference type="Gene3D" id="3.40.50.2000">
    <property type="entry name" value="Glycogen Phosphorylase B"/>
    <property type="match status" value="2"/>
</dbReference>
<dbReference type="GO" id="GO:1901137">
    <property type="term" value="P:carbohydrate derivative biosynthetic process"/>
    <property type="evidence" value="ECO:0007669"/>
    <property type="project" value="UniProtKB-ARBA"/>
</dbReference>
<accession>A0A5B8C5J2</accession>
<feature type="domain" description="Glycosyltransferase subfamily 4-like N-terminal" evidence="5">
    <location>
        <begin position="43"/>
        <end position="221"/>
    </location>
</feature>
<dbReference type="SUPFAM" id="SSF53756">
    <property type="entry name" value="UDP-Glycosyltransferase/glycogen phosphorylase"/>
    <property type="match status" value="1"/>
</dbReference>
<evidence type="ECO:0000256" key="4">
    <source>
        <dbReference type="SAM" id="MobiDB-lite"/>
    </source>
</evidence>
<dbReference type="Pfam" id="PF13692">
    <property type="entry name" value="Glyco_trans_1_4"/>
    <property type="match status" value="1"/>
</dbReference>
<keyword evidence="2" id="KW-0328">Glycosyltransferase</keyword>
<feature type="region of interest" description="Disordered" evidence="4">
    <location>
        <begin position="1"/>
        <end position="20"/>
    </location>
</feature>
<dbReference type="KEGG" id="gyu:FE374_14945"/>
<dbReference type="AlphaFoldDB" id="A0A5B8C5J2"/>
<name>A0A5B8C5J2_9MICO</name>
<evidence type="ECO:0000256" key="1">
    <source>
        <dbReference type="ARBA" id="ARBA00021292"/>
    </source>
</evidence>
<dbReference type="PANTHER" id="PTHR45947">
    <property type="entry name" value="SULFOQUINOVOSYL TRANSFERASE SQD2"/>
    <property type="match status" value="1"/>
</dbReference>
<dbReference type="OrthoDB" id="3657271at2"/>
<dbReference type="CDD" id="cd03794">
    <property type="entry name" value="GT4_WbuB-like"/>
    <property type="match status" value="1"/>
</dbReference>
<dbReference type="EMBL" id="CP040915">
    <property type="protein sequence ID" value="QDC25734.1"/>
    <property type="molecule type" value="Genomic_DNA"/>
</dbReference>
<evidence type="ECO:0000256" key="3">
    <source>
        <dbReference type="ARBA" id="ARBA00022679"/>
    </source>
</evidence>
<evidence type="ECO:0000313" key="6">
    <source>
        <dbReference type="EMBL" id="QDC25734.1"/>
    </source>
</evidence>
<evidence type="ECO:0000256" key="2">
    <source>
        <dbReference type="ARBA" id="ARBA00022676"/>
    </source>
</evidence>
<dbReference type="GO" id="GO:0016758">
    <property type="term" value="F:hexosyltransferase activity"/>
    <property type="evidence" value="ECO:0007669"/>
    <property type="project" value="TreeGrafter"/>
</dbReference>
<keyword evidence="3 6" id="KW-0808">Transferase</keyword>
<sequence>MGPRHPPVGNVPLSPAPTEGSPTVRVVLATRIFTPEPAAASFRLQSLAEALARAGHHVRVLTTRVPEGRASTGGDRASAGGVRASARSESARGVAVSRWPVVRDKQGYVRGYLQYLSFDVPLAVRLAVTRADVVVVEPPPTTGAVVRVMSTLRRTPYVYYAADVWSDAAAQTGAPKIVVALLRRLEAWVLRGAARVIAVSDGVADRVRQLGATHVEVVPNGVDTAIFRPDGDAAAPGPYLLYAGTASEWQGADIFARAMPKVLARVPDARLVYIGQGSAWEHIGELARHLPSGAVELRDAVPPVEAARWQRGAVAAVVSIVPGQGYDFAYPTKILAALASGTPVIYAGVGPAAADVRDHRLGWVTDYDVDAVVEAMTEALERADDGATSARLTAWVEQHRSQRSSGERAAAVVAAARGQTTT</sequence>
<dbReference type="Proteomes" id="UP000314616">
    <property type="component" value="Chromosome"/>
</dbReference>